<dbReference type="Pfam" id="PF01169">
    <property type="entry name" value="GDT1"/>
    <property type="match status" value="2"/>
</dbReference>
<feature type="transmembrane region" description="Helical" evidence="6">
    <location>
        <begin position="195"/>
        <end position="218"/>
    </location>
</feature>
<feature type="transmembrane region" description="Helical" evidence="6">
    <location>
        <begin position="166"/>
        <end position="188"/>
    </location>
</feature>
<comment type="similarity">
    <text evidence="2">Belongs to the GDT1 family.</text>
</comment>
<dbReference type="EMBL" id="LAZR01006536">
    <property type="protein sequence ID" value="KKM91413.1"/>
    <property type="molecule type" value="Genomic_DNA"/>
</dbReference>
<feature type="transmembrane region" description="Helical" evidence="6">
    <location>
        <begin position="67"/>
        <end position="89"/>
    </location>
</feature>
<protein>
    <recommendedName>
        <fullName evidence="8">GDT1 family protein</fullName>
    </recommendedName>
</protein>
<keyword evidence="5 6" id="KW-0472">Membrane</keyword>
<keyword evidence="4 6" id="KW-1133">Transmembrane helix</keyword>
<dbReference type="PANTHER" id="PTHR12608:SF1">
    <property type="entry name" value="TRANSMEMBRANE PROTEIN 165"/>
    <property type="match status" value="1"/>
</dbReference>
<reference evidence="7" key="1">
    <citation type="journal article" date="2015" name="Nature">
        <title>Complex archaea that bridge the gap between prokaryotes and eukaryotes.</title>
        <authorList>
            <person name="Spang A."/>
            <person name="Saw J.H."/>
            <person name="Jorgensen S.L."/>
            <person name="Zaremba-Niedzwiedzka K."/>
            <person name="Martijn J."/>
            <person name="Lind A.E."/>
            <person name="van Eijk R."/>
            <person name="Schleper C."/>
            <person name="Guy L."/>
            <person name="Ettema T.J."/>
        </authorList>
    </citation>
    <scope>NUCLEOTIDE SEQUENCE</scope>
</reference>
<evidence type="ECO:0000256" key="3">
    <source>
        <dbReference type="ARBA" id="ARBA00022692"/>
    </source>
</evidence>
<feature type="transmembrane region" description="Helical" evidence="6">
    <location>
        <begin position="130"/>
        <end position="146"/>
    </location>
</feature>
<feature type="transmembrane region" description="Helical" evidence="6">
    <location>
        <begin position="39"/>
        <end position="61"/>
    </location>
</feature>
<dbReference type="GO" id="GO:0016020">
    <property type="term" value="C:membrane"/>
    <property type="evidence" value="ECO:0007669"/>
    <property type="project" value="UniProtKB-SubCell"/>
</dbReference>
<evidence type="ECO:0000256" key="4">
    <source>
        <dbReference type="ARBA" id="ARBA00022989"/>
    </source>
</evidence>
<evidence type="ECO:0000256" key="6">
    <source>
        <dbReference type="SAM" id="Phobius"/>
    </source>
</evidence>
<evidence type="ECO:0000256" key="5">
    <source>
        <dbReference type="ARBA" id="ARBA00023136"/>
    </source>
</evidence>
<dbReference type="InterPro" id="IPR001727">
    <property type="entry name" value="GDT1-like"/>
</dbReference>
<evidence type="ECO:0000313" key="7">
    <source>
        <dbReference type="EMBL" id="KKM91413.1"/>
    </source>
</evidence>
<evidence type="ECO:0000256" key="1">
    <source>
        <dbReference type="ARBA" id="ARBA00004141"/>
    </source>
</evidence>
<proteinExistence type="inferred from homology"/>
<evidence type="ECO:0008006" key="8">
    <source>
        <dbReference type="Google" id="ProtNLM"/>
    </source>
</evidence>
<comment type="caution">
    <text evidence="7">The sequence shown here is derived from an EMBL/GenBank/DDBJ whole genome shotgun (WGS) entry which is preliminary data.</text>
</comment>
<dbReference type="PANTHER" id="PTHR12608">
    <property type="entry name" value="TRANSMEMBRANE PROTEIN HTP-1 RELATED"/>
    <property type="match status" value="1"/>
</dbReference>
<dbReference type="InterPro" id="IPR036259">
    <property type="entry name" value="MFS_trans_sf"/>
</dbReference>
<keyword evidence="3 6" id="KW-0812">Transmembrane</keyword>
<dbReference type="SUPFAM" id="SSF103473">
    <property type="entry name" value="MFS general substrate transporter"/>
    <property type="match status" value="1"/>
</dbReference>
<organism evidence="7">
    <name type="scientific">marine sediment metagenome</name>
    <dbReference type="NCBI Taxonomy" id="412755"/>
    <lineage>
        <taxon>unclassified sequences</taxon>
        <taxon>metagenomes</taxon>
        <taxon>ecological metagenomes</taxon>
    </lineage>
</organism>
<gene>
    <name evidence="7" type="ORF">LCGC14_1228780</name>
</gene>
<dbReference type="AlphaFoldDB" id="A0A0F9LD66"/>
<evidence type="ECO:0000256" key="2">
    <source>
        <dbReference type="ARBA" id="ARBA00009190"/>
    </source>
</evidence>
<sequence length="221" mass="24545">MDWNILFITFGILFLGELGDKTQLIVFNLTLEYEKPYKVGIGATLGFAGIVTLGVFFGVVLTQFIPIPLIAFISGIVFIIVGILEYPQFKKLALERKKKKKDSENGIQSNKSELEIVSEKKSSILNKFKKNAYLSGIVFIFLMELGDKTQILTITLSSVYSSPLAVWLGSFFALITLAWMGVFLGAIIAKKVPKIYLKLVSMIIFISIGAITVITTLINQF</sequence>
<comment type="subcellular location">
    <subcellularLocation>
        <location evidence="1">Membrane</location>
        <topology evidence="1">Multi-pass membrane protein</topology>
    </subcellularLocation>
</comment>
<feature type="transmembrane region" description="Helical" evidence="6">
    <location>
        <begin position="6"/>
        <end position="27"/>
    </location>
</feature>
<name>A0A0F9LD66_9ZZZZ</name>
<dbReference type="GO" id="GO:0046873">
    <property type="term" value="F:metal ion transmembrane transporter activity"/>
    <property type="evidence" value="ECO:0007669"/>
    <property type="project" value="InterPro"/>
</dbReference>
<accession>A0A0F9LD66</accession>